<gene>
    <name evidence="9" type="ORF">LIER_41725</name>
</gene>
<dbReference type="GO" id="GO:0016757">
    <property type="term" value="F:glycosyltransferase activity"/>
    <property type="evidence" value="ECO:0007669"/>
    <property type="project" value="UniProtKB-KW"/>
</dbReference>
<dbReference type="PANTHER" id="PTHR31485">
    <property type="entry name" value="PEPTIDYL SERINE ALPHA-GALACTOSYLTRANSFERASE"/>
    <property type="match status" value="1"/>
</dbReference>
<reference evidence="9 10" key="1">
    <citation type="submission" date="2024-01" db="EMBL/GenBank/DDBJ databases">
        <title>The complete chloroplast genome sequence of Lithospermum erythrorhizon: insights into the phylogenetic relationship among Boraginaceae species and the maternal lineages of purple gromwells.</title>
        <authorList>
            <person name="Okada T."/>
            <person name="Watanabe K."/>
        </authorList>
    </citation>
    <scope>NUCLEOTIDE SEQUENCE [LARGE SCALE GENOMIC DNA]</scope>
</reference>
<keyword evidence="10" id="KW-1185">Reference proteome</keyword>
<evidence type="ECO:0000256" key="3">
    <source>
        <dbReference type="ARBA" id="ARBA00022679"/>
    </source>
</evidence>
<dbReference type="PANTHER" id="PTHR31485:SF3">
    <property type="entry name" value="HYDROXYPROLINE O-ARABINOSYLTRANSFERASE 1"/>
    <property type="match status" value="1"/>
</dbReference>
<feature type="transmembrane region" description="Helical" evidence="7">
    <location>
        <begin position="6"/>
        <end position="25"/>
    </location>
</feature>
<dbReference type="GO" id="GO:0016020">
    <property type="term" value="C:membrane"/>
    <property type="evidence" value="ECO:0007669"/>
    <property type="project" value="UniProtKB-SubCell"/>
</dbReference>
<dbReference type="EMBL" id="BAABME010026758">
    <property type="protein sequence ID" value="GAA0174461.1"/>
    <property type="molecule type" value="Genomic_DNA"/>
</dbReference>
<dbReference type="AlphaFoldDB" id="A0AAV3RFJ4"/>
<dbReference type="Proteomes" id="UP001454036">
    <property type="component" value="Unassembled WGS sequence"/>
</dbReference>
<sequence length="144" mass="15929">MGCGNIFFMLVISLSASLITYNIIISANASLNQDFPGPSLVGPIIKLPSSDKRTRMFHTAVTSSDSVYNTWQCRVMYYWFKKMKMEGGGEMGGFTRVLHSGKEDAFMDEIPTFVAKPLPHGVDQVELSHLLTLLSRGFIVIGTC</sequence>
<evidence type="ECO:0000256" key="1">
    <source>
        <dbReference type="ARBA" id="ARBA00004167"/>
    </source>
</evidence>
<accession>A0AAV3RFJ4</accession>
<dbReference type="Pfam" id="PF23452">
    <property type="entry name" value="HPAT"/>
    <property type="match status" value="1"/>
</dbReference>
<evidence type="ECO:0000313" key="9">
    <source>
        <dbReference type="EMBL" id="GAA0174461.1"/>
    </source>
</evidence>
<dbReference type="InterPro" id="IPR044845">
    <property type="entry name" value="HPAT/SRGT1-like"/>
</dbReference>
<keyword evidence="5 7" id="KW-1133">Transmembrane helix</keyword>
<protein>
    <submittedName>
        <fullName evidence="9">Protein modifying enzyme</fullName>
    </submittedName>
</protein>
<keyword evidence="3" id="KW-0808">Transferase</keyword>
<evidence type="ECO:0000313" key="10">
    <source>
        <dbReference type="Proteomes" id="UP001454036"/>
    </source>
</evidence>
<evidence type="ECO:0000256" key="5">
    <source>
        <dbReference type="ARBA" id="ARBA00022989"/>
    </source>
</evidence>
<comment type="subcellular location">
    <subcellularLocation>
        <location evidence="1">Membrane</location>
        <topology evidence="1">Single-pass membrane protein</topology>
    </subcellularLocation>
</comment>
<comment type="caution">
    <text evidence="9">The sequence shown here is derived from an EMBL/GenBank/DDBJ whole genome shotgun (WGS) entry which is preliminary data.</text>
</comment>
<evidence type="ECO:0000259" key="8">
    <source>
        <dbReference type="Pfam" id="PF23452"/>
    </source>
</evidence>
<keyword evidence="6 7" id="KW-0472">Membrane</keyword>
<evidence type="ECO:0000256" key="2">
    <source>
        <dbReference type="ARBA" id="ARBA00022676"/>
    </source>
</evidence>
<proteinExistence type="predicted"/>
<organism evidence="9 10">
    <name type="scientific">Lithospermum erythrorhizon</name>
    <name type="common">Purple gromwell</name>
    <name type="synonym">Lithospermum officinale var. erythrorhizon</name>
    <dbReference type="NCBI Taxonomy" id="34254"/>
    <lineage>
        <taxon>Eukaryota</taxon>
        <taxon>Viridiplantae</taxon>
        <taxon>Streptophyta</taxon>
        <taxon>Embryophyta</taxon>
        <taxon>Tracheophyta</taxon>
        <taxon>Spermatophyta</taxon>
        <taxon>Magnoliopsida</taxon>
        <taxon>eudicotyledons</taxon>
        <taxon>Gunneridae</taxon>
        <taxon>Pentapetalae</taxon>
        <taxon>asterids</taxon>
        <taxon>lamiids</taxon>
        <taxon>Boraginales</taxon>
        <taxon>Boraginaceae</taxon>
        <taxon>Boraginoideae</taxon>
        <taxon>Lithospermeae</taxon>
        <taxon>Lithospermum</taxon>
    </lineage>
</organism>
<keyword evidence="2" id="KW-0328">Glycosyltransferase</keyword>
<evidence type="ECO:0000256" key="4">
    <source>
        <dbReference type="ARBA" id="ARBA00022692"/>
    </source>
</evidence>
<evidence type="ECO:0000256" key="7">
    <source>
        <dbReference type="SAM" id="Phobius"/>
    </source>
</evidence>
<keyword evidence="4 7" id="KW-0812">Transmembrane</keyword>
<evidence type="ECO:0000256" key="6">
    <source>
        <dbReference type="ARBA" id="ARBA00023136"/>
    </source>
</evidence>
<name>A0AAV3RFJ4_LITER</name>
<dbReference type="InterPro" id="IPR056508">
    <property type="entry name" value="HPAT-like"/>
</dbReference>
<feature type="domain" description="Hydroxyproline O-arabinosyltransferase-like" evidence="8">
    <location>
        <begin position="57"/>
        <end position="125"/>
    </location>
</feature>